<accession>A0ABV8FCN5</accession>
<evidence type="ECO:0000313" key="3">
    <source>
        <dbReference type="EMBL" id="MFC3985616.1"/>
    </source>
</evidence>
<dbReference type="InterPro" id="IPR017972">
    <property type="entry name" value="Cyt_P450_CS"/>
</dbReference>
<keyword evidence="2" id="KW-0408">Iron</keyword>
<dbReference type="GO" id="GO:0016491">
    <property type="term" value="F:oxidoreductase activity"/>
    <property type="evidence" value="ECO:0007669"/>
    <property type="project" value="UniProtKB-KW"/>
</dbReference>
<dbReference type="Gene3D" id="1.10.630.10">
    <property type="entry name" value="Cytochrome P450"/>
    <property type="match status" value="1"/>
</dbReference>
<dbReference type="InterPro" id="IPR036396">
    <property type="entry name" value="Cyt_P450_sf"/>
</dbReference>
<dbReference type="RefSeq" id="WP_352014219.1">
    <property type="nucleotide sequence ID" value="NZ_JBHSBC010000048.1"/>
</dbReference>
<keyword evidence="2" id="KW-0503">Monooxygenase</keyword>
<proteinExistence type="inferred from homology"/>
<dbReference type="Proteomes" id="UP001595698">
    <property type="component" value="Unassembled WGS sequence"/>
</dbReference>
<reference evidence="4" key="1">
    <citation type="journal article" date="2019" name="Int. J. Syst. Evol. Microbiol.">
        <title>The Global Catalogue of Microorganisms (GCM) 10K type strain sequencing project: providing services to taxonomists for standard genome sequencing and annotation.</title>
        <authorList>
            <consortium name="The Broad Institute Genomics Platform"/>
            <consortium name="The Broad Institute Genome Sequencing Center for Infectious Disease"/>
            <person name="Wu L."/>
            <person name="Ma J."/>
        </authorList>
    </citation>
    <scope>NUCLEOTIDE SEQUENCE [LARGE SCALE GENOMIC DNA]</scope>
    <source>
        <strain evidence="4">TBRC 7912</strain>
    </source>
</reference>
<dbReference type="PANTHER" id="PTHR46696">
    <property type="entry name" value="P450, PUTATIVE (EUROFUNG)-RELATED"/>
    <property type="match status" value="1"/>
</dbReference>
<evidence type="ECO:0000313" key="4">
    <source>
        <dbReference type="Proteomes" id="UP001595698"/>
    </source>
</evidence>
<dbReference type="InterPro" id="IPR001128">
    <property type="entry name" value="Cyt_P450"/>
</dbReference>
<comment type="caution">
    <text evidence="3">The sequence shown here is derived from an EMBL/GenBank/DDBJ whole genome shotgun (WGS) entry which is preliminary data.</text>
</comment>
<dbReference type="PROSITE" id="PS00086">
    <property type="entry name" value="CYTOCHROME_P450"/>
    <property type="match status" value="1"/>
</dbReference>
<comment type="similarity">
    <text evidence="1 2">Belongs to the cytochrome P450 family.</text>
</comment>
<keyword evidence="2" id="KW-0479">Metal-binding</keyword>
<dbReference type="EC" id="1.14.-.-" evidence="3"/>
<organism evidence="3 4">
    <name type="scientific">Streptosporangium jomthongense</name>
    <dbReference type="NCBI Taxonomy" id="1193683"/>
    <lineage>
        <taxon>Bacteria</taxon>
        <taxon>Bacillati</taxon>
        <taxon>Actinomycetota</taxon>
        <taxon>Actinomycetes</taxon>
        <taxon>Streptosporangiales</taxon>
        <taxon>Streptosporangiaceae</taxon>
        <taxon>Streptosporangium</taxon>
    </lineage>
</organism>
<name>A0ABV8FCN5_9ACTN</name>
<gene>
    <name evidence="3" type="ORF">ACFOYY_36195</name>
</gene>
<dbReference type="PRINTS" id="PR00359">
    <property type="entry name" value="BP450"/>
</dbReference>
<keyword evidence="4" id="KW-1185">Reference proteome</keyword>
<protein>
    <submittedName>
        <fullName evidence="3">Cytochrome P450</fullName>
        <ecNumber evidence="3">1.14.-.-</ecNumber>
    </submittedName>
</protein>
<keyword evidence="2 3" id="KW-0560">Oxidoreductase</keyword>
<dbReference type="EMBL" id="JBHSBC010000048">
    <property type="protein sequence ID" value="MFC3985616.1"/>
    <property type="molecule type" value="Genomic_DNA"/>
</dbReference>
<keyword evidence="2" id="KW-0349">Heme</keyword>
<sequence length="393" mass="42991">MDRPTARTFPIHRPDPYGVPAELAELRGEPPCRLHFADGEEHWVLSRHADVRAVLADPRISADDRLAGFPQLLPGAKPGELSFTRMDDPEHGRLRRMLTSEFSVPRVETMRPTIEGVVDGLLDDLEKGGGPADLVRRFALPVPTLVICGLLGVPYEDHAFFQTRSAAILSSNPPEVAGPAFAEIAVYLDRLLTDREREPKDDLLSRIAARVNAGELTHDEALGMARVLLIAGHETTANALALSVLTLLDHPGQLAELRADPALVRPAVAELLRFLTITQGPMARMATAPLEVGGVTVQAGEGVVLSLLSANRDERAFPEPDRLDLRRDPRFHVAFGFGPHQCLGQNLARVELEVAISRLFARFPGLALARPVEELGLRVDSVIYGVRELPVTW</sequence>
<dbReference type="CDD" id="cd11030">
    <property type="entry name" value="CYP105-like"/>
    <property type="match status" value="1"/>
</dbReference>
<evidence type="ECO:0000256" key="2">
    <source>
        <dbReference type="RuleBase" id="RU000461"/>
    </source>
</evidence>
<dbReference type="PRINTS" id="PR00385">
    <property type="entry name" value="P450"/>
</dbReference>
<dbReference type="PANTHER" id="PTHR46696:SF1">
    <property type="entry name" value="CYTOCHROME P450 YJIB-RELATED"/>
    <property type="match status" value="1"/>
</dbReference>
<dbReference type="InterPro" id="IPR002397">
    <property type="entry name" value="Cyt_P450_B"/>
</dbReference>
<dbReference type="SUPFAM" id="SSF48264">
    <property type="entry name" value="Cytochrome P450"/>
    <property type="match status" value="1"/>
</dbReference>
<dbReference type="Pfam" id="PF00067">
    <property type="entry name" value="p450"/>
    <property type="match status" value="1"/>
</dbReference>
<evidence type="ECO:0000256" key="1">
    <source>
        <dbReference type="ARBA" id="ARBA00010617"/>
    </source>
</evidence>